<accession>A0A378VVD0</accession>
<organism evidence="2">
    <name type="scientific">Neisseria gonorrhoeae</name>
    <dbReference type="NCBI Taxonomy" id="485"/>
    <lineage>
        <taxon>Bacteria</taxon>
        <taxon>Pseudomonadati</taxon>
        <taxon>Pseudomonadota</taxon>
        <taxon>Betaproteobacteria</taxon>
        <taxon>Neisseriales</taxon>
        <taxon>Neisseriaceae</taxon>
        <taxon>Neisseria</taxon>
    </lineage>
</organism>
<dbReference type="Pfam" id="PF16980">
    <property type="entry name" value="CitMHS_2"/>
    <property type="match status" value="1"/>
</dbReference>
<sequence>MVWGDLNGTPKLNTALLAVGTALASIMGTTGAAMLMIRPLLKANQDRTRRVHIVIFFISWLQTSAAA</sequence>
<protein>
    <submittedName>
        <fullName evidence="2">Membrane protein</fullName>
    </submittedName>
</protein>
<keyword evidence="1" id="KW-0472">Membrane</keyword>
<evidence type="ECO:0000256" key="1">
    <source>
        <dbReference type="SAM" id="Phobius"/>
    </source>
</evidence>
<keyword evidence="1" id="KW-1133">Transmembrane helix</keyword>
<keyword evidence="1" id="KW-0812">Transmembrane</keyword>
<dbReference type="InterPro" id="IPR031566">
    <property type="entry name" value="CitMHS_2"/>
</dbReference>
<gene>
    <name evidence="2" type="ORF">NCTC11421_00393</name>
</gene>
<name>A0A378VVD0_NEIGO</name>
<evidence type="ECO:0000313" key="2">
    <source>
        <dbReference type="EMBL" id="SUA20312.1"/>
    </source>
</evidence>
<reference evidence="2" key="1">
    <citation type="submission" date="2018-06" db="EMBL/GenBank/DDBJ databases">
        <authorList>
            <consortium name="Pathogen Informatics"/>
            <person name="Doyle S."/>
        </authorList>
    </citation>
    <scope>NUCLEOTIDE SEQUENCE [LARGE SCALE GENOMIC DNA]</scope>
    <source>
        <strain evidence="2">NCTC11421</strain>
    </source>
</reference>
<dbReference type="EMBL" id="UGRI01000001">
    <property type="protein sequence ID" value="SUA20312.1"/>
    <property type="molecule type" value="Genomic_DNA"/>
</dbReference>
<proteinExistence type="predicted"/>
<dbReference type="AlphaFoldDB" id="A0A378VVD0"/>
<feature type="transmembrane region" description="Helical" evidence="1">
    <location>
        <begin position="15"/>
        <end position="37"/>
    </location>
</feature>